<evidence type="ECO:0000313" key="2">
    <source>
        <dbReference type="EMBL" id="MDR7074727.1"/>
    </source>
</evidence>
<organism evidence="2 3">
    <name type="scientific">Fictibacillus barbaricus</name>
    <dbReference type="NCBI Taxonomy" id="182136"/>
    <lineage>
        <taxon>Bacteria</taxon>
        <taxon>Bacillati</taxon>
        <taxon>Bacillota</taxon>
        <taxon>Bacilli</taxon>
        <taxon>Bacillales</taxon>
        <taxon>Fictibacillaceae</taxon>
        <taxon>Fictibacillus</taxon>
    </lineage>
</organism>
<dbReference type="InterPro" id="IPR004919">
    <property type="entry name" value="GmrSD_N"/>
</dbReference>
<accession>A0ABU1U5L4</accession>
<dbReference type="Proteomes" id="UP001258181">
    <property type="component" value="Unassembled WGS sequence"/>
</dbReference>
<comment type="caution">
    <text evidence="2">The sequence shown here is derived from an EMBL/GenBank/DDBJ whole genome shotgun (WGS) entry which is preliminary data.</text>
</comment>
<dbReference type="EMBL" id="JAVDWA010000010">
    <property type="protein sequence ID" value="MDR7074727.1"/>
    <property type="molecule type" value="Genomic_DNA"/>
</dbReference>
<gene>
    <name evidence="2" type="ORF">J2X07_003724</name>
</gene>
<evidence type="ECO:0000259" key="1">
    <source>
        <dbReference type="Pfam" id="PF03235"/>
    </source>
</evidence>
<sequence length="581" mass="68681">MAFQTALTITEVVNDIHRKKYLLPSIQREFVWDTEQIERLFDSLLTGYPVGAFLFWHVNKENISKFKFYEFLRNYHERDNIHNTEANVSGEEDINAILDGQQRLTSLYIGLKGTYAYRLPRRWVENDSAYPTRHLYLNLLTPSDEIDMTYDFRFLTNKEALKRDDNSYWFKVGDILNFSEQYEINDYIYRNELNLVQQEKARYANKTLFELYKAIHVTPCINYYLERSQSLDKVLNIFIRVNSGGTQLSYSDLLLSIATAQWKQKDARKTITSFVDEINEIGDYFDFDKDLVLKTCLVLCDFNDIAFKVDNFDSVTMNIIEDKWDEIAQAIRLSVQLVASYGFNYKSLTANYVIIPIAYYLYKNGNPHNFVESYKYIQDRKNIQKFTIAAILKRIFGGQPDNVLKPIREIIKNNLTNFPYVLLKENLKVTNKTLKFTEEEVENLLWTKYGNRYAFSVLSLLYPNLDYKNNFHQDHIFPKSLLKSRAKLKREGISQKTIDYAVENYDYVGNLQLIEGIPNLEKSNKKFDEWLNIICISDQEKATYREKHFIPDINLSLDNFEDFMVEREKTIREKLLKILIN</sequence>
<protein>
    <recommendedName>
        <fullName evidence="1">GmrSD restriction endonucleases N-terminal domain-containing protein</fullName>
    </recommendedName>
</protein>
<reference evidence="2 3" key="1">
    <citation type="submission" date="2023-07" db="EMBL/GenBank/DDBJ databases">
        <title>Sorghum-associated microbial communities from plants grown in Nebraska, USA.</title>
        <authorList>
            <person name="Schachtman D."/>
        </authorList>
    </citation>
    <scope>NUCLEOTIDE SEQUENCE [LARGE SCALE GENOMIC DNA]</scope>
    <source>
        <strain evidence="2 3">BE211</strain>
    </source>
</reference>
<evidence type="ECO:0000313" key="3">
    <source>
        <dbReference type="Proteomes" id="UP001258181"/>
    </source>
</evidence>
<name>A0ABU1U5L4_9BACL</name>
<dbReference type="PANTHER" id="PTHR37292">
    <property type="entry name" value="VNG6097C"/>
    <property type="match status" value="1"/>
</dbReference>
<dbReference type="PANTHER" id="PTHR37292:SF2">
    <property type="entry name" value="DUF262 DOMAIN-CONTAINING PROTEIN"/>
    <property type="match status" value="1"/>
</dbReference>
<keyword evidence="3" id="KW-1185">Reference proteome</keyword>
<proteinExistence type="predicted"/>
<dbReference type="Pfam" id="PF03235">
    <property type="entry name" value="GmrSD_N"/>
    <property type="match status" value="1"/>
</dbReference>
<feature type="domain" description="GmrSD restriction endonucleases N-terminal" evidence="1">
    <location>
        <begin position="9"/>
        <end position="256"/>
    </location>
</feature>
<dbReference type="RefSeq" id="WP_310262156.1">
    <property type="nucleotide sequence ID" value="NZ_JAVDWA010000010.1"/>
</dbReference>